<gene>
    <name evidence="2" type="ORF">JOL79_16810</name>
</gene>
<dbReference type="Proteomes" id="UP000674234">
    <property type="component" value="Unassembled WGS sequence"/>
</dbReference>
<feature type="transmembrane region" description="Helical" evidence="1">
    <location>
        <begin position="33"/>
        <end position="53"/>
    </location>
</feature>
<dbReference type="EMBL" id="JAFCNB010000008">
    <property type="protein sequence ID" value="MBP2705474.1"/>
    <property type="molecule type" value="Genomic_DNA"/>
</dbReference>
<keyword evidence="3" id="KW-1185">Reference proteome</keyword>
<reference evidence="2" key="1">
    <citation type="submission" date="2021-02" db="EMBL/GenBank/DDBJ databases">
        <title>Draft genome sequence of Microbispora sp. RL4-1S isolated from rice leaves in Thailand.</title>
        <authorList>
            <person name="Muangham S."/>
            <person name="Duangmal K."/>
        </authorList>
    </citation>
    <scope>NUCLEOTIDE SEQUENCE</scope>
    <source>
        <strain evidence="2">RL4-1S</strain>
    </source>
</reference>
<proteinExistence type="predicted"/>
<keyword evidence="1" id="KW-0472">Membrane</keyword>
<dbReference type="RefSeq" id="WP_210156756.1">
    <property type="nucleotide sequence ID" value="NZ_JAFCNB010000008.1"/>
</dbReference>
<comment type="caution">
    <text evidence="2">The sequence shown here is derived from an EMBL/GenBank/DDBJ whole genome shotgun (WGS) entry which is preliminary data.</text>
</comment>
<protein>
    <submittedName>
        <fullName evidence="2">Uncharacterized protein</fullName>
    </submittedName>
</protein>
<keyword evidence="1" id="KW-0812">Transmembrane</keyword>
<keyword evidence="1" id="KW-1133">Transmembrane helix</keyword>
<organism evidence="2 3">
    <name type="scientific">Microbispora oryzae</name>
    <dbReference type="NCBI Taxonomy" id="2806554"/>
    <lineage>
        <taxon>Bacteria</taxon>
        <taxon>Bacillati</taxon>
        <taxon>Actinomycetota</taxon>
        <taxon>Actinomycetes</taxon>
        <taxon>Streptosporangiales</taxon>
        <taxon>Streptosporangiaceae</taxon>
        <taxon>Microbispora</taxon>
    </lineage>
</organism>
<accession>A0A940WR60</accession>
<evidence type="ECO:0000313" key="2">
    <source>
        <dbReference type="EMBL" id="MBP2705474.1"/>
    </source>
</evidence>
<evidence type="ECO:0000256" key="1">
    <source>
        <dbReference type="SAM" id="Phobius"/>
    </source>
</evidence>
<evidence type="ECO:0000313" key="3">
    <source>
        <dbReference type="Proteomes" id="UP000674234"/>
    </source>
</evidence>
<sequence>MTPIPDPAYEVETRAVVHHYTTTPDSASFVDQLQLWGTLTAVVISVIALVVAVRAARRGRASGEASGEK</sequence>
<dbReference type="AlphaFoldDB" id="A0A940WR60"/>
<name>A0A940WR60_9ACTN</name>